<accession>A0A4R6KPP3</accession>
<keyword evidence="1" id="KW-0813">Transport</keyword>
<dbReference type="InterPro" id="IPR003593">
    <property type="entry name" value="AAA+_ATPase"/>
</dbReference>
<dbReference type="InterPro" id="IPR017871">
    <property type="entry name" value="ABC_transporter-like_CS"/>
</dbReference>
<comment type="caution">
    <text evidence="8">The sequence shown here is derived from an EMBL/GenBank/DDBJ whole genome shotgun (WGS) entry which is preliminary data.</text>
</comment>
<evidence type="ECO:0000256" key="3">
    <source>
        <dbReference type="ARBA" id="ARBA00022741"/>
    </source>
</evidence>
<dbReference type="Pfam" id="PF00005">
    <property type="entry name" value="ABC_tran"/>
    <property type="match status" value="1"/>
</dbReference>
<evidence type="ECO:0000256" key="5">
    <source>
        <dbReference type="ARBA" id="ARBA00022967"/>
    </source>
</evidence>
<evidence type="ECO:0000256" key="6">
    <source>
        <dbReference type="ARBA" id="ARBA00023136"/>
    </source>
</evidence>
<evidence type="ECO:0000256" key="1">
    <source>
        <dbReference type="ARBA" id="ARBA00022448"/>
    </source>
</evidence>
<evidence type="ECO:0000259" key="7">
    <source>
        <dbReference type="PROSITE" id="PS50893"/>
    </source>
</evidence>
<feature type="domain" description="ABC transporter" evidence="7">
    <location>
        <begin position="23"/>
        <end position="263"/>
    </location>
</feature>
<protein>
    <submittedName>
        <fullName evidence="8">Iron(III) transport system ATP-binding protein</fullName>
    </submittedName>
</protein>
<dbReference type="InterPro" id="IPR003439">
    <property type="entry name" value="ABC_transporter-like_ATP-bd"/>
</dbReference>
<dbReference type="PROSITE" id="PS00211">
    <property type="entry name" value="ABC_TRANSPORTER_1"/>
    <property type="match status" value="1"/>
</dbReference>
<dbReference type="FunFam" id="3.40.50.300:FF:000042">
    <property type="entry name" value="Maltose/maltodextrin ABC transporter, ATP-binding protein"/>
    <property type="match status" value="1"/>
</dbReference>
<dbReference type="PROSITE" id="PS50893">
    <property type="entry name" value="ABC_TRANSPORTER_2"/>
    <property type="match status" value="1"/>
</dbReference>
<dbReference type="InterPro" id="IPR047641">
    <property type="entry name" value="ABC_transpr_MalK/UgpC-like"/>
</dbReference>
<dbReference type="InterPro" id="IPR027417">
    <property type="entry name" value="P-loop_NTPase"/>
</dbReference>
<dbReference type="RefSeq" id="WP_133799496.1">
    <property type="nucleotide sequence ID" value="NZ_SNWQ01000003.1"/>
</dbReference>
<dbReference type="CDD" id="cd03259">
    <property type="entry name" value="ABC_Carb_Solutes_like"/>
    <property type="match status" value="1"/>
</dbReference>
<keyword evidence="6" id="KW-0472">Membrane</keyword>
<evidence type="ECO:0000313" key="8">
    <source>
        <dbReference type="EMBL" id="TDO51569.1"/>
    </source>
</evidence>
<dbReference type="Proteomes" id="UP000295388">
    <property type="component" value="Unassembled WGS sequence"/>
</dbReference>
<evidence type="ECO:0000256" key="4">
    <source>
        <dbReference type="ARBA" id="ARBA00022840"/>
    </source>
</evidence>
<dbReference type="GO" id="GO:0005524">
    <property type="term" value="F:ATP binding"/>
    <property type="evidence" value="ECO:0007669"/>
    <property type="project" value="UniProtKB-KW"/>
</dbReference>
<dbReference type="SUPFAM" id="SSF52540">
    <property type="entry name" value="P-loop containing nucleoside triphosphate hydrolases"/>
    <property type="match status" value="1"/>
</dbReference>
<dbReference type="Gene3D" id="3.40.50.300">
    <property type="entry name" value="P-loop containing nucleotide triphosphate hydrolases"/>
    <property type="match status" value="1"/>
</dbReference>
<proteinExistence type="predicted"/>
<gene>
    <name evidence="8" type="ORF">EV643_103308</name>
</gene>
<evidence type="ECO:0000313" key="9">
    <source>
        <dbReference type="Proteomes" id="UP000295388"/>
    </source>
</evidence>
<dbReference type="InterPro" id="IPR008995">
    <property type="entry name" value="Mo/tungstate-bd_C_term_dom"/>
</dbReference>
<dbReference type="GO" id="GO:0016887">
    <property type="term" value="F:ATP hydrolysis activity"/>
    <property type="evidence" value="ECO:0007669"/>
    <property type="project" value="InterPro"/>
</dbReference>
<dbReference type="GO" id="GO:0055052">
    <property type="term" value="C:ATP-binding cassette (ABC) transporter complex, substrate-binding subunit-containing"/>
    <property type="evidence" value="ECO:0007669"/>
    <property type="project" value="TreeGrafter"/>
</dbReference>
<keyword evidence="4 8" id="KW-0067">ATP-binding</keyword>
<dbReference type="GO" id="GO:0015408">
    <property type="term" value="F:ABC-type ferric iron transporter activity"/>
    <property type="evidence" value="ECO:0007669"/>
    <property type="project" value="InterPro"/>
</dbReference>
<keyword evidence="3" id="KW-0547">Nucleotide-binding</keyword>
<dbReference type="OrthoDB" id="3180400at2"/>
<dbReference type="AlphaFoldDB" id="A0A4R6KPP3"/>
<evidence type="ECO:0000256" key="2">
    <source>
        <dbReference type="ARBA" id="ARBA00022475"/>
    </source>
</evidence>
<keyword evidence="5" id="KW-1278">Translocase</keyword>
<dbReference type="EMBL" id="SNWQ01000003">
    <property type="protein sequence ID" value="TDO51569.1"/>
    <property type="molecule type" value="Genomic_DNA"/>
</dbReference>
<dbReference type="PANTHER" id="PTHR43875">
    <property type="entry name" value="MALTODEXTRIN IMPORT ATP-BINDING PROTEIN MSMX"/>
    <property type="match status" value="1"/>
</dbReference>
<sequence>MTETMTLGLPGEREVDGDRTISASMTGLGKTFVSKGRSVDALSDVDLEIEQGEYVVVLGPSGCGKSTLLRCVAGLEAPTTGRIQLAGKTVFSVQPQIDIRPNDRKVGMVFQNYALWPHLNVERNVAYPLRMRKVAKEDRRTKVTAVLEAVECLHLAKRLPAELSGGQQQRVALARALVYEPSLLLLDEPLSNLDALLRISLRSELLRLHRELGFTAVHITHDQEEALEMGDRVVLMREGRIEQVGTPEEVYSRPVSPYAADFLGVRNRLDVTVRGGEFVSALGLRMGGQQIASHHPEGTTLRLFVRSNSVRVGTLQDPSGSHISVAGTLVQTTLSEGGRRKYVLDVDGATWFAFREGPVSFQPGERVELSVEVRDALIYLDGKLWTMPST</sequence>
<dbReference type="PANTHER" id="PTHR43875:SF15">
    <property type="entry name" value="TREHALOSE IMPORT ATP-BINDING PROTEIN SUGC"/>
    <property type="match status" value="1"/>
</dbReference>
<dbReference type="SMART" id="SM00382">
    <property type="entry name" value="AAA"/>
    <property type="match status" value="1"/>
</dbReference>
<keyword evidence="2" id="KW-1003">Cell membrane</keyword>
<dbReference type="SUPFAM" id="SSF50331">
    <property type="entry name" value="MOP-like"/>
    <property type="match status" value="1"/>
</dbReference>
<dbReference type="InterPro" id="IPR015853">
    <property type="entry name" value="ABC_transpr_FbpC"/>
</dbReference>
<reference evidence="8 9" key="1">
    <citation type="submission" date="2019-03" db="EMBL/GenBank/DDBJ databases">
        <title>Genomic Encyclopedia of Type Strains, Phase III (KMG-III): the genomes of soil and plant-associated and newly described type strains.</title>
        <authorList>
            <person name="Whitman W."/>
        </authorList>
    </citation>
    <scope>NUCLEOTIDE SEQUENCE [LARGE SCALE GENOMIC DNA]</scope>
    <source>
        <strain evidence="8 9">VKM Ac-2527</strain>
    </source>
</reference>
<keyword evidence="9" id="KW-1185">Reference proteome</keyword>
<organism evidence="8 9">
    <name type="scientific">Kribbella caucasensis</name>
    <dbReference type="NCBI Taxonomy" id="2512215"/>
    <lineage>
        <taxon>Bacteria</taxon>
        <taxon>Bacillati</taxon>
        <taxon>Actinomycetota</taxon>
        <taxon>Actinomycetes</taxon>
        <taxon>Propionibacteriales</taxon>
        <taxon>Kribbellaceae</taxon>
        <taxon>Kribbella</taxon>
    </lineage>
</organism>
<name>A0A4R6KPP3_9ACTN</name>